<evidence type="ECO:0000256" key="2">
    <source>
        <dbReference type="SAM" id="SignalP"/>
    </source>
</evidence>
<evidence type="ECO:0000313" key="4">
    <source>
        <dbReference type="EMBL" id="NHO66041.1"/>
    </source>
</evidence>
<evidence type="ECO:0000259" key="3">
    <source>
        <dbReference type="Pfam" id="PF08450"/>
    </source>
</evidence>
<dbReference type="InterPro" id="IPR013658">
    <property type="entry name" value="SGL"/>
</dbReference>
<dbReference type="RefSeq" id="WP_167186147.1">
    <property type="nucleotide sequence ID" value="NZ_JAAONZ010000007.1"/>
</dbReference>
<dbReference type="Pfam" id="PF08450">
    <property type="entry name" value="SGL"/>
    <property type="match status" value="1"/>
</dbReference>
<keyword evidence="5" id="KW-1185">Reference proteome</keyword>
<feature type="domain" description="SMP-30/Gluconolactonase/LRE-like region" evidence="3">
    <location>
        <begin position="79"/>
        <end position="317"/>
    </location>
</feature>
<dbReference type="PANTHER" id="PTHR47572">
    <property type="entry name" value="LIPOPROTEIN-RELATED"/>
    <property type="match status" value="1"/>
</dbReference>
<keyword evidence="1" id="KW-0378">Hydrolase</keyword>
<dbReference type="Gene3D" id="2.120.10.30">
    <property type="entry name" value="TolB, C-terminal domain"/>
    <property type="match status" value="1"/>
</dbReference>
<evidence type="ECO:0000313" key="5">
    <source>
        <dbReference type="Proteomes" id="UP000787472"/>
    </source>
</evidence>
<feature type="signal peptide" evidence="2">
    <location>
        <begin position="1"/>
        <end position="29"/>
    </location>
</feature>
<dbReference type="GO" id="GO:0016787">
    <property type="term" value="F:hydrolase activity"/>
    <property type="evidence" value="ECO:0007669"/>
    <property type="project" value="UniProtKB-KW"/>
</dbReference>
<evidence type="ECO:0000256" key="1">
    <source>
        <dbReference type="ARBA" id="ARBA00022801"/>
    </source>
</evidence>
<dbReference type="Proteomes" id="UP000787472">
    <property type="component" value="Unassembled WGS sequence"/>
</dbReference>
<dbReference type="SUPFAM" id="SSF63829">
    <property type="entry name" value="Calcium-dependent phosphotriesterase"/>
    <property type="match status" value="1"/>
</dbReference>
<name>A0A9E5JWV8_9GAMM</name>
<proteinExistence type="predicted"/>
<sequence length="332" mass="35224">MKVTLCPRYSCTAFITALLIASAPATVNSADVAETSSEKEVAVETWSCPLQPGTPPSGELTAEAIAATKTTRTDPGLFEGPAWIGDALYYSDFTFGTGFPSRVQVLKSDGTVTTAIADSGSNGLAVDGEGFLFAATHDRKAISRFNPSTGEREMIVNGYDGQPFNSPNDLTLSRDGILYFTDPDYQRSAAPGGQQKTRVYQFDGEKVTVIDDTLVNPNGVSLSPDQTTLYVAGGQVVRAYPIEKGVMGAGVDLIEVETPDGMAVDCAGNLYVTEHSLQHIRVITPSGEEIARIKVDANITNAAFGGSERKTLYITGAGTLWSLELDIAGLPY</sequence>
<dbReference type="InterPro" id="IPR011042">
    <property type="entry name" value="6-blade_b-propeller_TolB-like"/>
</dbReference>
<reference evidence="4" key="1">
    <citation type="submission" date="2020-03" db="EMBL/GenBank/DDBJ databases">
        <authorList>
            <person name="Guo F."/>
        </authorList>
    </citation>
    <scope>NUCLEOTIDE SEQUENCE</scope>
    <source>
        <strain evidence="4">JCM 30134</strain>
    </source>
</reference>
<organism evidence="4 5">
    <name type="scientific">Pseudomaricurvus hydrocarbonicus</name>
    <dbReference type="NCBI Taxonomy" id="1470433"/>
    <lineage>
        <taxon>Bacteria</taxon>
        <taxon>Pseudomonadati</taxon>
        <taxon>Pseudomonadota</taxon>
        <taxon>Gammaproteobacteria</taxon>
        <taxon>Cellvibrionales</taxon>
        <taxon>Cellvibrionaceae</taxon>
        <taxon>Pseudomaricurvus</taxon>
    </lineage>
</organism>
<comment type="caution">
    <text evidence="4">The sequence shown here is derived from an EMBL/GenBank/DDBJ whole genome shotgun (WGS) entry which is preliminary data.</text>
</comment>
<dbReference type="InterPro" id="IPR051262">
    <property type="entry name" value="SMP-30/CGR1_Lactonase"/>
</dbReference>
<keyword evidence="2" id="KW-0732">Signal</keyword>
<dbReference type="AlphaFoldDB" id="A0A9E5JWV8"/>
<gene>
    <name evidence="4" type="ORF">G8770_10845</name>
</gene>
<protein>
    <submittedName>
        <fullName evidence="4">SMP-30/gluconolactonase/LRE family protein</fullName>
    </submittedName>
</protein>
<dbReference type="PANTHER" id="PTHR47572:SF4">
    <property type="entry name" value="LACTONASE DRP35"/>
    <property type="match status" value="1"/>
</dbReference>
<accession>A0A9E5JWV8</accession>
<feature type="chain" id="PRO_5038649892" evidence="2">
    <location>
        <begin position="30"/>
        <end position="332"/>
    </location>
</feature>
<dbReference type="EMBL" id="JAAONZ010000007">
    <property type="protein sequence ID" value="NHO66041.1"/>
    <property type="molecule type" value="Genomic_DNA"/>
</dbReference>